<keyword evidence="9" id="KW-0333">Golgi apparatus</keyword>
<dbReference type="GO" id="GO:0006888">
    <property type="term" value="P:endoplasmic reticulum to Golgi vesicle-mediated transport"/>
    <property type="evidence" value="ECO:0007669"/>
    <property type="project" value="InterPro"/>
</dbReference>
<dbReference type="Pfam" id="PF00957">
    <property type="entry name" value="Synaptobrevin"/>
    <property type="match status" value="1"/>
</dbReference>
<protein>
    <recommendedName>
        <fullName evidence="12">Protein transport protein SEC22</fullName>
    </recommendedName>
</protein>
<gene>
    <name evidence="18" type="ORF">SeLEV6574_g05885</name>
    <name evidence="17" type="ORF">SeMB42_g05677</name>
</gene>
<evidence type="ECO:0000256" key="7">
    <source>
        <dbReference type="ARBA" id="ARBA00022927"/>
    </source>
</evidence>
<dbReference type="GO" id="GO:0015031">
    <property type="term" value="P:protein transport"/>
    <property type="evidence" value="ECO:0007669"/>
    <property type="project" value="UniProtKB-KW"/>
</dbReference>
<evidence type="ECO:0000259" key="16">
    <source>
        <dbReference type="PROSITE" id="PS50892"/>
    </source>
</evidence>
<comment type="similarity">
    <text evidence="3">Belongs to the synaptobrevin family.</text>
</comment>
<sequence length="239" mass="27202">MPILGGVDDDLALPNSLPSVPIQTMVKSTIIARVADGLPLAASMDDEETDDLFEYKQQAKDIFKRLSTDSDQRCSIESGPYVFNYLIEIGVCYLTLCDKSYPKKLAFAYLEELQKEFQQQHGHEVAAVGRPYALARFDNTIQKLKKQYKDVRAQRNLNKLNDDLQDVTRIMTKNIQDVLGRGEQLNRMSNLSSNLAAESKKYLKDSKNLNLQLLYQKYGPPIIVVMVVALVLILRFYLF</sequence>
<evidence type="ECO:0000313" key="18">
    <source>
        <dbReference type="EMBL" id="TPX41862.1"/>
    </source>
</evidence>
<feature type="domain" description="V-SNARE coiled-coil homology" evidence="16">
    <location>
        <begin position="156"/>
        <end position="216"/>
    </location>
</feature>
<name>A0A507CRQ9_9FUNG</name>
<dbReference type="STRING" id="286115.A0A507CRQ9"/>
<keyword evidence="5 14" id="KW-0812">Transmembrane</keyword>
<feature type="transmembrane region" description="Helical" evidence="14">
    <location>
        <begin position="218"/>
        <end position="238"/>
    </location>
</feature>
<evidence type="ECO:0000256" key="13">
    <source>
        <dbReference type="PROSITE-ProRule" id="PRU00290"/>
    </source>
</evidence>
<evidence type="ECO:0000256" key="10">
    <source>
        <dbReference type="ARBA" id="ARBA00023054"/>
    </source>
</evidence>
<dbReference type="InterPro" id="IPR010908">
    <property type="entry name" value="Longin_dom"/>
</dbReference>
<dbReference type="CDD" id="cd14824">
    <property type="entry name" value="Longin"/>
    <property type="match status" value="1"/>
</dbReference>
<dbReference type="Pfam" id="PF13774">
    <property type="entry name" value="Longin"/>
    <property type="match status" value="1"/>
</dbReference>
<organism evidence="18 20">
    <name type="scientific">Synchytrium endobioticum</name>
    <dbReference type="NCBI Taxonomy" id="286115"/>
    <lineage>
        <taxon>Eukaryota</taxon>
        <taxon>Fungi</taxon>
        <taxon>Fungi incertae sedis</taxon>
        <taxon>Chytridiomycota</taxon>
        <taxon>Chytridiomycota incertae sedis</taxon>
        <taxon>Chytridiomycetes</taxon>
        <taxon>Synchytriales</taxon>
        <taxon>Synchytriaceae</taxon>
        <taxon>Synchytrium</taxon>
    </lineage>
</organism>
<evidence type="ECO:0000256" key="11">
    <source>
        <dbReference type="ARBA" id="ARBA00023136"/>
    </source>
</evidence>
<evidence type="ECO:0000313" key="19">
    <source>
        <dbReference type="Proteomes" id="UP000317494"/>
    </source>
</evidence>
<dbReference type="PROSITE" id="PS50892">
    <property type="entry name" value="V_SNARE"/>
    <property type="match status" value="1"/>
</dbReference>
<dbReference type="PANTHER" id="PTHR45837">
    <property type="entry name" value="VESICLE-TRAFFICKING PROTEIN SEC22B"/>
    <property type="match status" value="1"/>
</dbReference>
<dbReference type="GO" id="GO:0006890">
    <property type="term" value="P:retrograde vesicle-mediated transport, Golgi to endoplasmic reticulum"/>
    <property type="evidence" value="ECO:0007669"/>
    <property type="project" value="InterPro"/>
</dbReference>
<comment type="subcellular location">
    <subcellularLocation>
        <location evidence="1">Endoplasmic reticulum membrane</location>
        <topology evidence="1">Single-pass type IV membrane protein</topology>
    </subcellularLocation>
    <subcellularLocation>
        <location evidence="2">Golgi apparatus membrane</location>
        <topology evidence="2">Single-pass type IV membrane protein</topology>
    </subcellularLocation>
</comment>
<keyword evidence="7" id="KW-0653">Protein transport</keyword>
<dbReference type="GO" id="GO:0005484">
    <property type="term" value="F:SNAP receptor activity"/>
    <property type="evidence" value="ECO:0007669"/>
    <property type="project" value="InterPro"/>
</dbReference>
<dbReference type="EMBL" id="QEAM01000298">
    <property type="protein sequence ID" value="TPX41862.1"/>
    <property type="molecule type" value="Genomic_DNA"/>
</dbReference>
<dbReference type="VEuPathDB" id="FungiDB:SeMB42_g05677"/>
<evidence type="ECO:0000256" key="8">
    <source>
        <dbReference type="ARBA" id="ARBA00022989"/>
    </source>
</evidence>
<dbReference type="Proteomes" id="UP000320475">
    <property type="component" value="Unassembled WGS sequence"/>
</dbReference>
<dbReference type="SMART" id="SM01270">
    <property type="entry name" value="Longin"/>
    <property type="match status" value="1"/>
</dbReference>
<keyword evidence="11 14" id="KW-0472">Membrane</keyword>
<dbReference type="GO" id="GO:0005789">
    <property type="term" value="C:endoplasmic reticulum membrane"/>
    <property type="evidence" value="ECO:0007669"/>
    <property type="project" value="UniProtKB-SubCell"/>
</dbReference>
<dbReference type="Gene3D" id="3.30.450.50">
    <property type="entry name" value="Longin domain"/>
    <property type="match status" value="1"/>
</dbReference>
<dbReference type="Gene3D" id="1.20.5.110">
    <property type="match status" value="1"/>
</dbReference>
<evidence type="ECO:0000256" key="5">
    <source>
        <dbReference type="ARBA" id="ARBA00022692"/>
    </source>
</evidence>
<evidence type="ECO:0000256" key="6">
    <source>
        <dbReference type="ARBA" id="ARBA00022824"/>
    </source>
</evidence>
<evidence type="ECO:0000313" key="17">
    <source>
        <dbReference type="EMBL" id="TPX41206.1"/>
    </source>
</evidence>
<evidence type="ECO:0000256" key="14">
    <source>
        <dbReference type="SAM" id="Phobius"/>
    </source>
</evidence>
<evidence type="ECO:0000256" key="1">
    <source>
        <dbReference type="ARBA" id="ARBA00004163"/>
    </source>
</evidence>
<evidence type="ECO:0000256" key="9">
    <source>
        <dbReference type="ARBA" id="ARBA00023034"/>
    </source>
</evidence>
<evidence type="ECO:0000256" key="3">
    <source>
        <dbReference type="ARBA" id="ARBA00008025"/>
    </source>
</evidence>
<evidence type="ECO:0000256" key="2">
    <source>
        <dbReference type="ARBA" id="ARBA00004409"/>
    </source>
</evidence>
<keyword evidence="19" id="KW-1185">Reference proteome</keyword>
<reference evidence="19 20" key="1">
    <citation type="journal article" date="2019" name="Sci. Rep.">
        <title>Comparative genomics of chytrid fungi reveal insights into the obligate biotrophic and pathogenic lifestyle of Synchytrium endobioticum.</title>
        <authorList>
            <person name="van de Vossenberg B.T.L.H."/>
            <person name="Warris S."/>
            <person name="Nguyen H.D.T."/>
            <person name="van Gent-Pelzer M.P.E."/>
            <person name="Joly D.L."/>
            <person name="van de Geest H.C."/>
            <person name="Bonants P.J.M."/>
            <person name="Smith D.S."/>
            <person name="Levesque C.A."/>
            <person name="van der Lee T.A.J."/>
        </authorList>
    </citation>
    <scope>NUCLEOTIDE SEQUENCE [LARGE SCALE GENOMIC DNA]</scope>
    <source>
        <strain evidence="18 20">LEV6574</strain>
        <strain evidence="17 19">MB42</strain>
    </source>
</reference>
<dbReference type="Proteomes" id="UP000317494">
    <property type="component" value="Unassembled WGS sequence"/>
</dbReference>
<dbReference type="CDD" id="cd15866">
    <property type="entry name" value="R-SNARE_SEC22"/>
    <property type="match status" value="1"/>
</dbReference>
<dbReference type="AlphaFoldDB" id="A0A507CRQ9"/>
<dbReference type="SUPFAM" id="SSF58038">
    <property type="entry name" value="SNARE fusion complex"/>
    <property type="match status" value="1"/>
</dbReference>
<feature type="domain" description="Longin" evidence="15">
    <location>
        <begin position="30"/>
        <end position="141"/>
    </location>
</feature>
<evidence type="ECO:0000256" key="4">
    <source>
        <dbReference type="ARBA" id="ARBA00022448"/>
    </source>
</evidence>
<dbReference type="PROSITE" id="PS50859">
    <property type="entry name" value="LONGIN"/>
    <property type="match status" value="1"/>
</dbReference>
<keyword evidence="4" id="KW-0813">Transport</keyword>
<comment type="caution">
    <text evidence="18">The sequence shown here is derived from an EMBL/GenBank/DDBJ whole genome shotgun (WGS) entry which is preliminary data.</text>
</comment>
<dbReference type="OrthoDB" id="1719357at2759"/>
<keyword evidence="10 13" id="KW-0175">Coiled coil</keyword>
<keyword evidence="8 14" id="KW-1133">Transmembrane helix</keyword>
<evidence type="ECO:0000259" key="15">
    <source>
        <dbReference type="PROSITE" id="PS50859"/>
    </source>
</evidence>
<accession>A0A507CRQ9</accession>
<proteinExistence type="inferred from homology"/>
<dbReference type="GO" id="GO:0000139">
    <property type="term" value="C:Golgi membrane"/>
    <property type="evidence" value="ECO:0007669"/>
    <property type="project" value="UniProtKB-SubCell"/>
</dbReference>
<dbReference type="InterPro" id="IPR011012">
    <property type="entry name" value="Longin-like_dom_sf"/>
</dbReference>
<dbReference type="InterPro" id="IPR042855">
    <property type="entry name" value="V_SNARE_CC"/>
</dbReference>
<evidence type="ECO:0000313" key="20">
    <source>
        <dbReference type="Proteomes" id="UP000320475"/>
    </source>
</evidence>
<dbReference type="InterPro" id="IPR044565">
    <property type="entry name" value="Sec22"/>
</dbReference>
<keyword evidence="6" id="KW-0256">Endoplasmic reticulum</keyword>
<evidence type="ECO:0000256" key="12">
    <source>
        <dbReference type="ARBA" id="ARBA00024249"/>
    </source>
</evidence>
<dbReference type="EMBL" id="QEAN01000280">
    <property type="protein sequence ID" value="TPX41206.1"/>
    <property type="molecule type" value="Genomic_DNA"/>
</dbReference>
<dbReference type="SUPFAM" id="SSF64356">
    <property type="entry name" value="SNARE-like"/>
    <property type="match status" value="1"/>
</dbReference>